<organism evidence="2 3">
    <name type="scientific">Parapedobacter indicus</name>
    <dbReference type="NCBI Taxonomy" id="1477437"/>
    <lineage>
        <taxon>Bacteria</taxon>
        <taxon>Pseudomonadati</taxon>
        <taxon>Bacteroidota</taxon>
        <taxon>Sphingobacteriia</taxon>
        <taxon>Sphingobacteriales</taxon>
        <taxon>Sphingobacteriaceae</taxon>
        <taxon>Parapedobacter</taxon>
    </lineage>
</organism>
<protein>
    <submittedName>
        <fullName evidence="2">Alkylhydroperoxidase AhpD family core domain-containing protein</fullName>
    </submittedName>
</protein>
<dbReference type="NCBIfam" id="TIGR00778">
    <property type="entry name" value="ahpD_dom"/>
    <property type="match status" value="1"/>
</dbReference>
<proteinExistence type="predicted"/>
<dbReference type="OrthoDB" id="9801997at2"/>
<dbReference type="EMBL" id="FOQO01000002">
    <property type="protein sequence ID" value="SFI05753.1"/>
    <property type="molecule type" value="Genomic_DNA"/>
</dbReference>
<keyword evidence="3" id="KW-1185">Reference proteome</keyword>
<keyword evidence="2" id="KW-0575">Peroxidase</keyword>
<dbReference type="SUPFAM" id="SSF69118">
    <property type="entry name" value="AhpD-like"/>
    <property type="match status" value="1"/>
</dbReference>
<dbReference type="STRING" id="1477437.SAMN05444682_102152"/>
<accession>A0A1I3F3K0</accession>
<dbReference type="InterPro" id="IPR004675">
    <property type="entry name" value="AhpD_core"/>
</dbReference>
<reference evidence="2 3" key="1">
    <citation type="submission" date="2016-10" db="EMBL/GenBank/DDBJ databases">
        <authorList>
            <person name="de Groot N.N."/>
        </authorList>
    </citation>
    <scope>NUCLEOTIDE SEQUENCE [LARGE SCALE GENOMIC DNA]</scope>
    <source>
        <strain evidence="2 3">RK1</strain>
    </source>
</reference>
<keyword evidence="2" id="KW-0560">Oxidoreductase</keyword>
<dbReference type="RefSeq" id="WP_090624754.1">
    <property type="nucleotide sequence ID" value="NZ_FOQO01000002.1"/>
</dbReference>
<feature type="domain" description="Carboxymuconolactone decarboxylase-like" evidence="1">
    <location>
        <begin position="10"/>
        <end position="94"/>
    </location>
</feature>
<gene>
    <name evidence="2" type="ORF">SAMN05444682_102152</name>
</gene>
<dbReference type="GO" id="GO:0051920">
    <property type="term" value="F:peroxiredoxin activity"/>
    <property type="evidence" value="ECO:0007669"/>
    <property type="project" value="InterPro"/>
</dbReference>
<dbReference type="InterPro" id="IPR003779">
    <property type="entry name" value="CMD-like"/>
</dbReference>
<name>A0A1I3F3K0_9SPHI</name>
<dbReference type="PANTHER" id="PTHR34846">
    <property type="entry name" value="4-CARBOXYMUCONOLACTONE DECARBOXYLASE FAMILY PROTEIN (AFU_ORTHOLOGUE AFUA_6G11590)"/>
    <property type="match status" value="1"/>
</dbReference>
<dbReference type="Gene3D" id="1.20.1290.10">
    <property type="entry name" value="AhpD-like"/>
    <property type="match status" value="1"/>
</dbReference>
<dbReference type="Proteomes" id="UP000198670">
    <property type="component" value="Unassembled WGS sequence"/>
</dbReference>
<dbReference type="Pfam" id="PF02627">
    <property type="entry name" value="CMD"/>
    <property type="match status" value="1"/>
</dbReference>
<dbReference type="AlphaFoldDB" id="A0A1I3F3K0"/>
<evidence type="ECO:0000259" key="1">
    <source>
        <dbReference type="Pfam" id="PF02627"/>
    </source>
</evidence>
<evidence type="ECO:0000313" key="2">
    <source>
        <dbReference type="EMBL" id="SFI05753.1"/>
    </source>
</evidence>
<dbReference type="PANTHER" id="PTHR34846:SF10">
    <property type="entry name" value="CYTOPLASMIC PROTEIN"/>
    <property type="match status" value="1"/>
</dbReference>
<sequence length="156" mass="17086">MTQRINGWQKAQHAIKALGGFAMYLGKSTLDSNLLHLVYFRVSQLNGCAFCLDMHSKDLRVAGESEQRLHMIAAWRDAPQYSAREKAALGYAEALTRIAANPLSDDVYGEALAHFSEAEFIDLTIGIIAINSYNRLNVALPGEAGSYVPGQFATAH</sequence>
<evidence type="ECO:0000313" key="3">
    <source>
        <dbReference type="Proteomes" id="UP000198670"/>
    </source>
</evidence>
<dbReference type="InterPro" id="IPR029032">
    <property type="entry name" value="AhpD-like"/>
</dbReference>